<sequence length="362" mass="39610">MSFRILMTSEMSCTVVEYTKIIFVFSDDNIKKFAISRAYRLSFSKDGETNFNGTTEWVTFSLKSTRKLRYPPKMKIGYEAPSIHNNFTPIPNGSNKEVARCPAFISKLIKKGLEYTTLRGSQSANDTARVASTTRATATTRIAANTRVAADSQCDEDHDGGMDIEQDEPIVNDPVDALSAIQGKQFLIQSCSNVDGLNDILVYFHTSRFIAAVALYTDEQDTSAFVVRNEGSDGLSVFHLDPSGVHSAVRPLETLNGLGVVLSRSESRTGVGRPVFLSILKGAACFLASNKRVARKAFPAAMNRIVGELLSSTVSANRIDALPAFFFKIGSFVQSSSQLSQQTTGSPIKIFQQKILITKSLQ</sequence>
<organism evidence="1 2">
    <name type="scientific">Heterostelium pallidum (strain ATCC 26659 / Pp 5 / PN500)</name>
    <name type="common">Cellular slime mold</name>
    <name type="synonym">Polysphondylium pallidum</name>
    <dbReference type="NCBI Taxonomy" id="670386"/>
    <lineage>
        <taxon>Eukaryota</taxon>
        <taxon>Amoebozoa</taxon>
        <taxon>Evosea</taxon>
        <taxon>Eumycetozoa</taxon>
        <taxon>Dictyostelia</taxon>
        <taxon>Acytosteliales</taxon>
        <taxon>Acytosteliaceae</taxon>
        <taxon>Heterostelium</taxon>
    </lineage>
</organism>
<dbReference type="InParanoid" id="D3BLS4"/>
<dbReference type="EMBL" id="ADBJ01000042">
    <property type="protein sequence ID" value="EFA77525.1"/>
    <property type="molecule type" value="Genomic_DNA"/>
</dbReference>
<keyword evidence="2" id="KW-1185">Reference proteome</keyword>
<evidence type="ECO:0000313" key="1">
    <source>
        <dbReference type="EMBL" id="EFA77525.1"/>
    </source>
</evidence>
<protein>
    <submittedName>
        <fullName evidence="1">Uncharacterized protein</fullName>
    </submittedName>
</protein>
<reference evidence="1 2" key="1">
    <citation type="journal article" date="2011" name="Genome Res.">
        <title>Phylogeny-wide analysis of social amoeba genomes highlights ancient origins for complex intercellular communication.</title>
        <authorList>
            <person name="Heidel A.J."/>
            <person name="Lawal H.M."/>
            <person name="Felder M."/>
            <person name="Schilde C."/>
            <person name="Helps N.R."/>
            <person name="Tunggal B."/>
            <person name="Rivero F."/>
            <person name="John U."/>
            <person name="Schleicher M."/>
            <person name="Eichinger L."/>
            <person name="Platzer M."/>
            <person name="Noegel A.A."/>
            <person name="Schaap P."/>
            <person name="Gloeckner G."/>
        </authorList>
    </citation>
    <scope>NUCLEOTIDE SEQUENCE [LARGE SCALE GENOMIC DNA]</scope>
    <source>
        <strain evidence="2">ATCC 26659 / Pp 5 / PN500</strain>
    </source>
</reference>
<proteinExistence type="predicted"/>
<dbReference type="GeneID" id="31367595"/>
<dbReference type="Proteomes" id="UP000001396">
    <property type="component" value="Unassembled WGS sequence"/>
</dbReference>
<dbReference type="AlphaFoldDB" id="D3BLS4"/>
<evidence type="ECO:0000313" key="2">
    <source>
        <dbReference type="Proteomes" id="UP000001396"/>
    </source>
</evidence>
<dbReference type="RefSeq" id="XP_020429653.1">
    <property type="nucleotide sequence ID" value="XM_020582872.1"/>
</dbReference>
<comment type="caution">
    <text evidence="1">The sequence shown here is derived from an EMBL/GenBank/DDBJ whole genome shotgun (WGS) entry which is preliminary data.</text>
</comment>
<gene>
    <name evidence="1" type="ORF">PPL_12128</name>
</gene>
<accession>D3BLS4</accession>
<name>D3BLS4_HETP5</name>